<gene>
    <name evidence="1" type="primary">AVEN_209623_1</name>
    <name evidence="1" type="ORF">TNIN_20511</name>
</gene>
<proteinExistence type="predicted"/>
<dbReference type="EMBL" id="BMAV01000871">
    <property type="protein sequence ID" value="GFY38473.1"/>
    <property type="molecule type" value="Genomic_DNA"/>
</dbReference>
<dbReference type="AlphaFoldDB" id="A0A8X6WNK0"/>
<dbReference type="OrthoDB" id="6431021at2759"/>
<organism evidence="1 2">
    <name type="scientific">Trichonephila inaurata madagascariensis</name>
    <dbReference type="NCBI Taxonomy" id="2747483"/>
    <lineage>
        <taxon>Eukaryota</taxon>
        <taxon>Metazoa</taxon>
        <taxon>Ecdysozoa</taxon>
        <taxon>Arthropoda</taxon>
        <taxon>Chelicerata</taxon>
        <taxon>Arachnida</taxon>
        <taxon>Araneae</taxon>
        <taxon>Araneomorphae</taxon>
        <taxon>Entelegynae</taxon>
        <taxon>Araneoidea</taxon>
        <taxon>Nephilidae</taxon>
        <taxon>Trichonephila</taxon>
        <taxon>Trichonephila inaurata</taxon>
    </lineage>
</organism>
<dbReference type="Proteomes" id="UP000886998">
    <property type="component" value="Unassembled WGS sequence"/>
</dbReference>
<reference evidence="1" key="1">
    <citation type="submission" date="2020-08" db="EMBL/GenBank/DDBJ databases">
        <title>Multicomponent nature underlies the extraordinary mechanical properties of spider dragline silk.</title>
        <authorList>
            <person name="Kono N."/>
            <person name="Nakamura H."/>
            <person name="Mori M."/>
            <person name="Yoshida Y."/>
            <person name="Ohtoshi R."/>
            <person name="Malay A.D."/>
            <person name="Moran D.A.P."/>
            <person name="Tomita M."/>
            <person name="Numata K."/>
            <person name="Arakawa K."/>
        </authorList>
    </citation>
    <scope>NUCLEOTIDE SEQUENCE</scope>
</reference>
<name>A0A8X6WNK0_9ARAC</name>
<comment type="caution">
    <text evidence="1">The sequence shown here is derived from an EMBL/GenBank/DDBJ whole genome shotgun (WGS) entry which is preliminary data.</text>
</comment>
<evidence type="ECO:0000313" key="1">
    <source>
        <dbReference type="EMBL" id="GFY38473.1"/>
    </source>
</evidence>
<protein>
    <submittedName>
        <fullName evidence="1">Uncharacterized protein</fullName>
    </submittedName>
</protein>
<accession>A0A8X6WNK0</accession>
<keyword evidence="2" id="KW-1185">Reference proteome</keyword>
<evidence type="ECO:0000313" key="2">
    <source>
        <dbReference type="Proteomes" id="UP000886998"/>
    </source>
</evidence>
<sequence length="231" mass="27363">MKKIYAVLCSNSIREKEETFGAASCRKDEVEYEIEILAKDSSILHTKKREKIRLKHFSWKSECIRMTKREAFLYQDTLRIRYRLRRVDGQTVIPATFSARTSLSVKKRNFLWDIERFSLLEPHLKVNYPMSNVKYNKMILSIQVDKEDKIMIFFQCLDRNVKFLKFQSFISDINGSQVDCGKYEIGPKEIGEIIMYTIPFSKKYLMNHENKLLKNDVLSLCCECSWSDLCF</sequence>